<comment type="caution">
    <text evidence="2">The sequence shown here is derived from an EMBL/GenBank/DDBJ whole genome shotgun (WGS) entry which is preliminary data.</text>
</comment>
<gene>
    <name evidence="2" type="ORF">H2O64_08820</name>
</gene>
<evidence type="ECO:0000313" key="2">
    <source>
        <dbReference type="EMBL" id="MBC8754771.1"/>
    </source>
</evidence>
<dbReference type="Proteomes" id="UP000619238">
    <property type="component" value="Unassembled WGS sequence"/>
</dbReference>
<organism evidence="2 3">
    <name type="scientific">Kordia aestuariivivens</name>
    <dbReference type="NCBI Taxonomy" id="2759037"/>
    <lineage>
        <taxon>Bacteria</taxon>
        <taxon>Pseudomonadati</taxon>
        <taxon>Bacteroidota</taxon>
        <taxon>Flavobacteriia</taxon>
        <taxon>Flavobacteriales</taxon>
        <taxon>Flavobacteriaceae</taxon>
        <taxon>Kordia</taxon>
    </lineage>
</organism>
<dbReference type="EMBL" id="JACGWS010000004">
    <property type="protein sequence ID" value="MBC8754771.1"/>
    <property type="molecule type" value="Genomic_DNA"/>
</dbReference>
<feature type="transmembrane region" description="Helical" evidence="1">
    <location>
        <begin position="63"/>
        <end position="89"/>
    </location>
</feature>
<keyword evidence="1" id="KW-0472">Membrane</keyword>
<keyword evidence="1" id="KW-1133">Transmembrane helix</keyword>
<evidence type="ECO:0000256" key="1">
    <source>
        <dbReference type="SAM" id="Phobius"/>
    </source>
</evidence>
<evidence type="ECO:0000313" key="3">
    <source>
        <dbReference type="Proteomes" id="UP000619238"/>
    </source>
</evidence>
<keyword evidence="3" id="KW-1185">Reference proteome</keyword>
<accession>A0ABR7Q874</accession>
<dbReference type="RefSeq" id="WP_187561819.1">
    <property type="nucleotide sequence ID" value="NZ_JACGWS010000004.1"/>
</dbReference>
<reference evidence="2 3" key="1">
    <citation type="submission" date="2020-07" db="EMBL/GenBank/DDBJ databases">
        <title>Description of Kordia aestuariivivens sp. nov., isolated from a tidal flat.</title>
        <authorList>
            <person name="Park S."/>
            <person name="Yoon J.-H."/>
        </authorList>
    </citation>
    <scope>NUCLEOTIDE SEQUENCE [LARGE SCALE GENOMIC DNA]</scope>
    <source>
        <strain evidence="2 3">YSTF-M3</strain>
    </source>
</reference>
<feature type="transmembrane region" description="Helical" evidence="1">
    <location>
        <begin position="158"/>
        <end position="178"/>
    </location>
</feature>
<feature type="transmembrane region" description="Helical" evidence="1">
    <location>
        <begin position="95"/>
        <end position="120"/>
    </location>
</feature>
<evidence type="ECO:0008006" key="4">
    <source>
        <dbReference type="Google" id="ProtNLM"/>
    </source>
</evidence>
<name>A0ABR7Q874_9FLAO</name>
<proteinExistence type="predicted"/>
<sequence length="187" mass="21067">MKNCTACNQQIALNVKFCPECGAKQEVQEIKEVVKVEENQPVETIQQVEETNVVPTEKKRFPILYTILCLLTFVGPLHIVLIGLFYLIFGSAAKNISMLIIGSLWSISAIGTAVGTILLMMKRKKGLLVYTINQVVYIGTAIYVAIQSFDSRKFEDIGEAILILLVIPSLIFLGIFWFSKFRKYLTR</sequence>
<keyword evidence="1" id="KW-0812">Transmembrane</keyword>
<feature type="transmembrane region" description="Helical" evidence="1">
    <location>
        <begin position="127"/>
        <end position="146"/>
    </location>
</feature>
<protein>
    <recommendedName>
        <fullName evidence="4">Zinc-ribbon domain-containing protein</fullName>
    </recommendedName>
</protein>